<evidence type="ECO:0000256" key="1">
    <source>
        <dbReference type="SAM" id="MobiDB-lite"/>
    </source>
</evidence>
<feature type="compositionally biased region" description="Low complexity" evidence="1">
    <location>
        <begin position="162"/>
        <end position="171"/>
    </location>
</feature>
<reference evidence="2 3" key="1">
    <citation type="journal article" date="2019" name="New Phytol.">
        <title>Comparative genomics reveals unique wood-decay strategies and fruiting body development in the Schizophyllaceae.</title>
        <authorList>
            <person name="Almasi E."/>
            <person name="Sahu N."/>
            <person name="Krizsan K."/>
            <person name="Balint B."/>
            <person name="Kovacs G.M."/>
            <person name="Kiss B."/>
            <person name="Cseklye J."/>
            <person name="Drula E."/>
            <person name="Henrissat B."/>
            <person name="Nagy I."/>
            <person name="Chovatia M."/>
            <person name="Adam C."/>
            <person name="LaButti K."/>
            <person name="Lipzen A."/>
            <person name="Riley R."/>
            <person name="Grigoriev I.V."/>
            <person name="Nagy L.G."/>
        </authorList>
    </citation>
    <scope>NUCLEOTIDE SEQUENCE [LARGE SCALE GENOMIC DNA]</scope>
    <source>
        <strain evidence="2 3">NL-1724</strain>
    </source>
</reference>
<keyword evidence="3" id="KW-1185">Reference proteome</keyword>
<gene>
    <name evidence="2" type="ORF">BD626DRAFT_577391</name>
</gene>
<name>A0A550BSK0_9AGAR</name>
<organism evidence="2 3">
    <name type="scientific">Schizophyllum amplum</name>
    <dbReference type="NCBI Taxonomy" id="97359"/>
    <lineage>
        <taxon>Eukaryota</taxon>
        <taxon>Fungi</taxon>
        <taxon>Dikarya</taxon>
        <taxon>Basidiomycota</taxon>
        <taxon>Agaricomycotina</taxon>
        <taxon>Agaricomycetes</taxon>
        <taxon>Agaricomycetidae</taxon>
        <taxon>Agaricales</taxon>
        <taxon>Schizophyllaceae</taxon>
        <taxon>Schizophyllum</taxon>
    </lineage>
</organism>
<protein>
    <submittedName>
        <fullName evidence="2">Uncharacterized protein</fullName>
    </submittedName>
</protein>
<evidence type="ECO:0000313" key="3">
    <source>
        <dbReference type="Proteomes" id="UP000320762"/>
    </source>
</evidence>
<feature type="compositionally biased region" description="Basic and acidic residues" evidence="1">
    <location>
        <begin position="268"/>
        <end position="287"/>
    </location>
</feature>
<dbReference type="AlphaFoldDB" id="A0A550BSK0"/>
<proteinExistence type="predicted"/>
<feature type="compositionally biased region" description="Basic and acidic residues" evidence="1">
    <location>
        <begin position="233"/>
        <end position="248"/>
    </location>
</feature>
<sequence>MNRGQTTEMAVFWTTLMNQQTISAAEMMEAGPGFLGWVYDFYGDEKGRELLRKKTAGTNGGDGGAKGKTTQTGAKASKAKSGAKRARSSEGGGGRGKQRDVDQTTASSAPSKDARRNKRMRLADGDAVSAPVRSADPQPAVVIKKERGVSSTGRGEGAGSTQARRSASSQAPKPPRGPQLECVLISQRPSRAQHATVRKPCKDCARNGTACVDQDSPTARSCQECHRAKRKCKRDDDDIADKDRRAPEKGVNTKGAHWGPLSKTSAGSERRGPASPPKEKADQAIRAEDVRAIKTAVQKAGGASKGDPVDRLLSATLALTRITAKDAWVKSPEGAGDEMMDDA</sequence>
<accession>A0A550BSK0</accession>
<comment type="caution">
    <text evidence="2">The sequence shown here is derived from an EMBL/GenBank/DDBJ whole genome shotgun (WGS) entry which is preliminary data.</text>
</comment>
<dbReference type="EMBL" id="VDMD01000125">
    <property type="protein sequence ID" value="TRM55525.1"/>
    <property type="molecule type" value="Genomic_DNA"/>
</dbReference>
<feature type="compositionally biased region" description="Basic residues" evidence="1">
    <location>
        <begin position="77"/>
        <end position="86"/>
    </location>
</feature>
<feature type="region of interest" description="Disordered" evidence="1">
    <location>
        <begin position="53"/>
        <end position="287"/>
    </location>
</feature>
<feature type="compositionally biased region" description="Low complexity" evidence="1">
    <location>
        <begin position="67"/>
        <end position="76"/>
    </location>
</feature>
<dbReference type="Proteomes" id="UP000320762">
    <property type="component" value="Unassembled WGS sequence"/>
</dbReference>
<evidence type="ECO:0000313" key="2">
    <source>
        <dbReference type="EMBL" id="TRM55525.1"/>
    </source>
</evidence>